<keyword evidence="4 9" id="KW-0812">Transmembrane</keyword>
<evidence type="ECO:0000256" key="10">
    <source>
        <dbReference type="SAM" id="MobiDB-lite"/>
    </source>
</evidence>
<dbReference type="PANTHER" id="PTHR42982:SF1">
    <property type="entry name" value="SEC-INDEPENDENT PROTEIN TRANSLOCASE PROTEIN TATA"/>
    <property type="match status" value="1"/>
</dbReference>
<organism evidence="11 12">
    <name type="scientific">Azospirillum picis</name>
    <dbReference type="NCBI Taxonomy" id="488438"/>
    <lineage>
        <taxon>Bacteria</taxon>
        <taxon>Pseudomonadati</taxon>
        <taxon>Pseudomonadota</taxon>
        <taxon>Alphaproteobacteria</taxon>
        <taxon>Rhodospirillales</taxon>
        <taxon>Azospirillaceae</taxon>
        <taxon>Azospirillum</taxon>
    </lineage>
</organism>
<dbReference type="NCBIfam" id="NF001940">
    <property type="entry name" value="PRK00720.1"/>
    <property type="match status" value="1"/>
</dbReference>
<dbReference type="Gene3D" id="1.20.5.3310">
    <property type="match status" value="1"/>
</dbReference>
<keyword evidence="5 9" id="KW-0653">Protein transport</keyword>
<dbReference type="NCBIfam" id="TIGR01411">
    <property type="entry name" value="tatAE"/>
    <property type="match status" value="1"/>
</dbReference>
<evidence type="ECO:0000256" key="5">
    <source>
        <dbReference type="ARBA" id="ARBA00022927"/>
    </source>
</evidence>
<gene>
    <name evidence="9" type="primary">tatA</name>
    <name evidence="11" type="ORF">QO018_002067</name>
</gene>
<feature type="transmembrane region" description="Helical" evidence="9">
    <location>
        <begin position="6"/>
        <end position="27"/>
    </location>
</feature>
<keyword evidence="3 9" id="KW-1003">Cell membrane</keyword>
<evidence type="ECO:0000256" key="1">
    <source>
        <dbReference type="ARBA" id="ARBA00004162"/>
    </source>
</evidence>
<dbReference type="HAMAP" id="MF_00236">
    <property type="entry name" value="TatA_E"/>
    <property type="match status" value="1"/>
</dbReference>
<comment type="similarity">
    <text evidence="9">Belongs to the TatA/E family.</text>
</comment>
<comment type="subcellular location">
    <subcellularLocation>
        <location evidence="1 9">Cell membrane</location>
        <topology evidence="1 9">Single-pass membrane protein</topology>
    </subcellularLocation>
</comment>
<accession>A0ABU0MIC3</accession>
<comment type="function">
    <text evidence="9">Part of the twin-arginine translocation (Tat) system that transports large folded proteins containing a characteristic twin-arginine motif in their signal peptide across membranes. TatA could form the protein-conducting channel of the Tat system.</text>
</comment>
<dbReference type="Proteomes" id="UP001244552">
    <property type="component" value="Unassembled WGS sequence"/>
</dbReference>
<evidence type="ECO:0000256" key="6">
    <source>
        <dbReference type="ARBA" id="ARBA00022989"/>
    </source>
</evidence>
<dbReference type="NCBIfam" id="NF002402">
    <property type="entry name" value="PRK01470.1"/>
    <property type="match status" value="1"/>
</dbReference>
<evidence type="ECO:0000256" key="8">
    <source>
        <dbReference type="ARBA" id="ARBA00023136"/>
    </source>
</evidence>
<evidence type="ECO:0000256" key="2">
    <source>
        <dbReference type="ARBA" id="ARBA00022448"/>
    </source>
</evidence>
<feature type="compositionally biased region" description="Low complexity" evidence="10">
    <location>
        <begin position="67"/>
        <end position="99"/>
    </location>
</feature>
<keyword evidence="6 9" id="KW-1133">Transmembrane helix</keyword>
<sequence>MGSFSIWHWLIVLVIVLLLFGAGKLPSVMGDLAKGMKAFKAGLKDDEPAAPTAADASHHPQTGTQVPPAAINPAPTQPAAQAAPVQATATHPAPTATPGQPHPADPGRPHQG</sequence>
<feature type="region of interest" description="Disordered" evidence="10">
    <location>
        <begin position="47"/>
        <end position="112"/>
    </location>
</feature>
<dbReference type="EMBL" id="JAUSVU010000006">
    <property type="protein sequence ID" value="MDQ0533216.1"/>
    <property type="molecule type" value="Genomic_DNA"/>
</dbReference>
<proteinExistence type="inferred from homology"/>
<name>A0ABU0MIC3_9PROT</name>
<evidence type="ECO:0000256" key="7">
    <source>
        <dbReference type="ARBA" id="ARBA00023010"/>
    </source>
</evidence>
<evidence type="ECO:0000313" key="12">
    <source>
        <dbReference type="Proteomes" id="UP001244552"/>
    </source>
</evidence>
<dbReference type="InterPro" id="IPR003369">
    <property type="entry name" value="TatA/B/E"/>
</dbReference>
<protein>
    <recommendedName>
        <fullName evidence="9">Sec-independent protein translocase protein TatA</fullName>
    </recommendedName>
</protein>
<comment type="subunit">
    <text evidence="9">The Tat system comprises two distinct complexes: a TatABC complex, containing multiple copies of TatA, TatB and TatC subunits, and a separate TatA complex, containing only TatA subunits. Substrates initially bind to the TatABC complex, which probably triggers association of the separate TatA complex to form the active translocon.</text>
</comment>
<keyword evidence="8 9" id="KW-0472">Membrane</keyword>
<dbReference type="RefSeq" id="WP_209981740.1">
    <property type="nucleotide sequence ID" value="NZ_JAGINO010000006.1"/>
</dbReference>
<comment type="caution">
    <text evidence="11">The sequence shown here is derived from an EMBL/GenBank/DDBJ whole genome shotgun (WGS) entry which is preliminary data.</text>
</comment>
<dbReference type="PANTHER" id="PTHR42982">
    <property type="entry name" value="SEC-INDEPENDENT PROTEIN TRANSLOCASE PROTEIN TATA"/>
    <property type="match status" value="1"/>
</dbReference>
<keyword evidence="7 9" id="KW-0811">Translocation</keyword>
<keyword evidence="2 9" id="KW-0813">Transport</keyword>
<dbReference type="Pfam" id="PF02416">
    <property type="entry name" value="TatA_B_E"/>
    <property type="match status" value="1"/>
</dbReference>
<reference evidence="11 12" key="1">
    <citation type="submission" date="2023-07" db="EMBL/GenBank/DDBJ databases">
        <title>Genomic Encyclopedia of Type Strains, Phase IV (KMG-IV): sequencing the most valuable type-strain genomes for metagenomic binning, comparative biology and taxonomic classification.</title>
        <authorList>
            <person name="Goeker M."/>
        </authorList>
    </citation>
    <scope>NUCLEOTIDE SEQUENCE [LARGE SCALE GENOMIC DNA]</scope>
    <source>
        <strain evidence="11 12">DSM 19922</strain>
    </source>
</reference>
<evidence type="ECO:0000256" key="3">
    <source>
        <dbReference type="ARBA" id="ARBA00022475"/>
    </source>
</evidence>
<keyword evidence="12" id="KW-1185">Reference proteome</keyword>
<dbReference type="InterPro" id="IPR006312">
    <property type="entry name" value="TatA/E"/>
</dbReference>
<evidence type="ECO:0000256" key="4">
    <source>
        <dbReference type="ARBA" id="ARBA00022692"/>
    </source>
</evidence>
<evidence type="ECO:0000313" key="11">
    <source>
        <dbReference type="EMBL" id="MDQ0533216.1"/>
    </source>
</evidence>
<evidence type="ECO:0000256" key="9">
    <source>
        <dbReference type="HAMAP-Rule" id="MF_00236"/>
    </source>
</evidence>